<evidence type="ECO:0000313" key="1">
    <source>
        <dbReference type="EMBL" id="MFA0813832.1"/>
    </source>
</evidence>
<name>A0ABV4P6E9_9GAMM</name>
<dbReference type="RefSeq" id="WP_371841663.1">
    <property type="nucleotide sequence ID" value="NZ_JBGMEK010000149.1"/>
</dbReference>
<evidence type="ECO:0000313" key="2">
    <source>
        <dbReference type="Proteomes" id="UP001569428"/>
    </source>
</evidence>
<organism evidence="1 2">
    <name type="scientific">Microbulbifer epialgicus</name>
    <dbReference type="NCBI Taxonomy" id="393907"/>
    <lineage>
        <taxon>Bacteria</taxon>
        <taxon>Pseudomonadati</taxon>
        <taxon>Pseudomonadota</taxon>
        <taxon>Gammaproteobacteria</taxon>
        <taxon>Cellvibrionales</taxon>
        <taxon>Microbulbiferaceae</taxon>
        <taxon>Microbulbifer</taxon>
    </lineage>
</organism>
<dbReference type="EMBL" id="JBGMEK010000149">
    <property type="protein sequence ID" value="MFA0813832.1"/>
    <property type="molecule type" value="Genomic_DNA"/>
</dbReference>
<protein>
    <submittedName>
        <fullName evidence="1">Uncharacterized protein</fullName>
    </submittedName>
</protein>
<accession>A0ABV4P6E9</accession>
<proteinExistence type="predicted"/>
<gene>
    <name evidence="1" type="ORF">ACCI49_23435</name>
</gene>
<keyword evidence="2" id="KW-1185">Reference proteome</keyword>
<comment type="caution">
    <text evidence="1">The sequence shown here is derived from an EMBL/GenBank/DDBJ whole genome shotgun (WGS) entry which is preliminary data.</text>
</comment>
<reference evidence="1 2" key="1">
    <citation type="submission" date="2024-08" db="EMBL/GenBank/DDBJ databases">
        <authorList>
            <person name="Ishaq N."/>
        </authorList>
    </citation>
    <scope>NUCLEOTIDE SEQUENCE [LARGE SCALE GENOMIC DNA]</scope>
    <source>
        <strain evidence="1 2">DSM 18651</strain>
    </source>
</reference>
<dbReference type="Proteomes" id="UP001569428">
    <property type="component" value="Unassembled WGS sequence"/>
</dbReference>
<sequence length="122" mass="14181">MGVKLMYCKLTLLLLTLVSIQSFGYSGFPKEFQDKWTVNKDLCDKYLNPSSLVISEGEVSFWESIGIVKSISKQDESLNVHFHMEGEGQRWISEETYTLSRDGKVLMRSAEEYFFKYVRCIK</sequence>